<keyword evidence="1" id="KW-0732">Signal</keyword>
<comment type="caution">
    <text evidence="2">The sequence shown here is derived from an EMBL/GenBank/DDBJ whole genome shotgun (WGS) entry which is preliminary data.</text>
</comment>
<proteinExistence type="predicted"/>
<feature type="chain" id="PRO_5035441461" evidence="1">
    <location>
        <begin position="18"/>
        <end position="103"/>
    </location>
</feature>
<dbReference type="Proteomes" id="UP000801492">
    <property type="component" value="Unassembled WGS sequence"/>
</dbReference>
<protein>
    <submittedName>
        <fullName evidence="2">Uncharacterized protein</fullName>
    </submittedName>
</protein>
<sequence length="103" mass="11396">MKFLIFIFLYTINLIECTVVNPSRCRAGDVKVDRCGNLCRCLGDGVQTACTKISCPAFEQIQRSPDVSEVWDALFSISRTSGKLFTESSVTAKRSRAVLLVTV</sequence>
<name>A0A8K0DCE7_IGNLU</name>
<gene>
    <name evidence="2" type="ORF">ILUMI_02991</name>
</gene>
<evidence type="ECO:0000313" key="2">
    <source>
        <dbReference type="EMBL" id="KAF2903189.1"/>
    </source>
</evidence>
<evidence type="ECO:0000313" key="3">
    <source>
        <dbReference type="Proteomes" id="UP000801492"/>
    </source>
</evidence>
<evidence type="ECO:0000256" key="1">
    <source>
        <dbReference type="SAM" id="SignalP"/>
    </source>
</evidence>
<dbReference type="OrthoDB" id="10378533at2759"/>
<organism evidence="2 3">
    <name type="scientific">Ignelater luminosus</name>
    <name type="common">Cucubano</name>
    <name type="synonym">Pyrophorus luminosus</name>
    <dbReference type="NCBI Taxonomy" id="2038154"/>
    <lineage>
        <taxon>Eukaryota</taxon>
        <taxon>Metazoa</taxon>
        <taxon>Ecdysozoa</taxon>
        <taxon>Arthropoda</taxon>
        <taxon>Hexapoda</taxon>
        <taxon>Insecta</taxon>
        <taxon>Pterygota</taxon>
        <taxon>Neoptera</taxon>
        <taxon>Endopterygota</taxon>
        <taxon>Coleoptera</taxon>
        <taxon>Polyphaga</taxon>
        <taxon>Elateriformia</taxon>
        <taxon>Elateroidea</taxon>
        <taxon>Elateridae</taxon>
        <taxon>Agrypninae</taxon>
        <taxon>Pyrophorini</taxon>
        <taxon>Ignelater</taxon>
    </lineage>
</organism>
<dbReference type="AlphaFoldDB" id="A0A8K0DCE7"/>
<accession>A0A8K0DCE7</accession>
<reference evidence="2" key="1">
    <citation type="submission" date="2019-08" db="EMBL/GenBank/DDBJ databases">
        <title>The genome of the North American firefly Photinus pyralis.</title>
        <authorList>
            <consortium name="Photinus pyralis genome working group"/>
            <person name="Fallon T.R."/>
            <person name="Sander Lower S.E."/>
            <person name="Weng J.-K."/>
        </authorList>
    </citation>
    <scope>NUCLEOTIDE SEQUENCE</scope>
    <source>
        <strain evidence="2">TRF0915ILg1</strain>
        <tissue evidence="2">Whole body</tissue>
    </source>
</reference>
<feature type="signal peptide" evidence="1">
    <location>
        <begin position="1"/>
        <end position="17"/>
    </location>
</feature>
<keyword evidence="3" id="KW-1185">Reference proteome</keyword>
<dbReference type="EMBL" id="VTPC01001086">
    <property type="protein sequence ID" value="KAF2903189.1"/>
    <property type="molecule type" value="Genomic_DNA"/>
</dbReference>